<keyword evidence="2" id="KW-1185">Reference proteome</keyword>
<evidence type="ECO:0000313" key="2">
    <source>
        <dbReference type="Proteomes" id="UP001422759"/>
    </source>
</evidence>
<proteinExistence type="predicted"/>
<evidence type="ECO:0000313" key="1">
    <source>
        <dbReference type="EMBL" id="GAA2143027.1"/>
    </source>
</evidence>
<dbReference type="Gene3D" id="1.10.357.10">
    <property type="entry name" value="Tetracycline Repressor, domain 2"/>
    <property type="match status" value="1"/>
</dbReference>
<dbReference type="RefSeq" id="WP_344464790.1">
    <property type="nucleotide sequence ID" value="NZ_BAAANT010000013.1"/>
</dbReference>
<reference evidence="2" key="1">
    <citation type="journal article" date="2019" name="Int. J. Syst. Evol. Microbiol.">
        <title>The Global Catalogue of Microorganisms (GCM) 10K type strain sequencing project: providing services to taxonomists for standard genome sequencing and annotation.</title>
        <authorList>
            <consortium name="The Broad Institute Genomics Platform"/>
            <consortium name="The Broad Institute Genome Sequencing Center for Infectious Disease"/>
            <person name="Wu L."/>
            <person name="Ma J."/>
        </authorList>
    </citation>
    <scope>NUCLEOTIDE SEQUENCE [LARGE SCALE GENOMIC DNA]</scope>
    <source>
        <strain evidence="2">JCM 14560</strain>
    </source>
</reference>
<dbReference type="SUPFAM" id="SSF48498">
    <property type="entry name" value="Tetracyclin repressor-like, C-terminal domain"/>
    <property type="match status" value="1"/>
</dbReference>
<gene>
    <name evidence="1" type="ORF">GCM10009760_28890</name>
</gene>
<evidence type="ECO:0008006" key="3">
    <source>
        <dbReference type="Google" id="ProtNLM"/>
    </source>
</evidence>
<organism evidence="1 2">
    <name type="scientific">Kitasatospora kazusensis</name>
    <dbReference type="NCBI Taxonomy" id="407974"/>
    <lineage>
        <taxon>Bacteria</taxon>
        <taxon>Bacillati</taxon>
        <taxon>Actinomycetota</taxon>
        <taxon>Actinomycetes</taxon>
        <taxon>Kitasatosporales</taxon>
        <taxon>Streptomycetaceae</taxon>
        <taxon>Kitasatospora</taxon>
    </lineage>
</organism>
<accession>A0ABP5L9W8</accession>
<comment type="caution">
    <text evidence="1">The sequence shown here is derived from an EMBL/GenBank/DDBJ whole genome shotgun (WGS) entry which is preliminary data.</text>
</comment>
<sequence length="113" mass="12025">MGPGQLGWLDAALAALAPSGLTPAECRQVFLLLVGLVRNLARQLTDFDQAHDQEWSRLTGELLHRHADRFPALTRAIAAGASEPTEIDPLDFGLARILDGVQVLVDRGGAGSS</sequence>
<name>A0ABP5L9W8_9ACTN</name>
<dbReference type="Proteomes" id="UP001422759">
    <property type="component" value="Unassembled WGS sequence"/>
</dbReference>
<dbReference type="InterPro" id="IPR036271">
    <property type="entry name" value="Tet_transcr_reg_TetR-rel_C_sf"/>
</dbReference>
<protein>
    <recommendedName>
        <fullName evidence="3">Tetracycline repressor TetR C-terminal domain-containing protein</fullName>
    </recommendedName>
</protein>
<dbReference type="EMBL" id="BAAANT010000013">
    <property type="protein sequence ID" value="GAA2143027.1"/>
    <property type="molecule type" value="Genomic_DNA"/>
</dbReference>